<dbReference type="EMBL" id="PIPJ01000001">
    <property type="protein sequence ID" value="RUO23100.1"/>
    <property type="molecule type" value="Genomic_DNA"/>
</dbReference>
<gene>
    <name evidence="3" type="ORF">CWE08_00145</name>
</gene>
<sequence length="177" mass="20466">MHGDEHHKQPNAEFTEPIMNTIKQPENKSENQQEGNRNMPESSLKMFKGGNFYFDVNGQQVRVWFSSFSGKEEIYVNEALVSSNRSWRKISEHAFHLEGETYRVRVGVRNWSEAFKGIYIAELYRGKELIDEDEINMIGDAKEPFSWRKFGIGLLPWLIGGFIVGFLGSKFAFSLFS</sequence>
<evidence type="ECO:0000256" key="2">
    <source>
        <dbReference type="SAM" id="Phobius"/>
    </source>
</evidence>
<name>A0A432W1K3_9GAMM</name>
<feature type="region of interest" description="Disordered" evidence="1">
    <location>
        <begin position="1"/>
        <end position="41"/>
    </location>
</feature>
<protein>
    <submittedName>
        <fullName evidence="3">Uncharacterized protein</fullName>
    </submittedName>
</protein>
<comment type="caution">
    <text evidence="3">The sequence shown here is derived from an EMBL/GenBank/DDBJ whole genome shotgun (WGS) entry which is preliminary data.</text>
</comment>
<keyword evidence="2" id="KW-1133">Transmembrane helix</keyword>
<proteinExistence type="predicted"/>
<dbReference type="Proteomes" id="UP000288395">
    <property type="component" value="Unassembled WGS sequence"/>
</dbReference>
<feature type="transmembrane region" description="Helical" evidence="2">
    <location>
        <begin position="154"/>
        <end position="176"/>
    </location>
</feature>
<organism evidence="3 4">
    <name type="scientific">Aliidiomarina iranensis</name>
    <dbReference type="NCBI Taxonomy" id="1434071"/>
    <lineage>
        <taxon>Bacteria</taxon>
        <taxon>Pseudomonadati</taxon>
        <taxon>Pseudomonadota</taxon>
        <taxon>Gammaproteobacteria</taxon>
        <taxon>Alteromonadales</taxon>
        <taxon>Idiomarinaceae</taxon>
        <taxon>Aliidiomarina</taxon>
    </lineage>
</organism>
<feature type="compositionally biased region" description="Basic and acidic residues" evidence="1">
    <location>
        <begin position="1"/>
        <end position="10"/>
    </location>
</feature>
<accession>A0A432W1K3</accession>
<evidence type="ECO:0000313" key="4">
    <source>
        <dbReference type="Proteomes" id="UP000288395"/>
    </source>
</evidence>
<reference evidence="4" key="1">
    <citation type="journal article" date="2018" name="Front. Microbiol.">
        <title>Genome-Based Analysis Reveals the Taxonomy and Diversity of the Family Idiomarinaceae.</title>
        <authorList>
            <person name="Liu Y."/>
            <person name="Lai Q."/>
            <person name="Shao Z."/>
        </authorList>
    </citation>
    <scope>NUCLEOTIDE SEQUENCE [LARGE SCALE GENOMIC DNA]</scope>
    <source>
        <strain evidence="4">GBPy7</strain>
    </source>
</reference>
<keyword evidence="2" id="KW-0812">Transmembrane</keyword>
<feature type="compositionally biased region" description="Polar residues" evidence="1">
    <location>
        <begin position="32"/>
        <end position="41"/>
    </location>
</feature>
<keyword evidence="2" id="KW-0472">Membrane</keyword>
<dbReference type="AlphaFoldDB" id="A0A432W1K3"/>
<keyword evidence="4" id="KW-1185">Reference proteome</keyword>
<evidence type="ECO:0000313" key="3">
    <source>
        <dbReference type="EMBL" id="RUO23100.1"/>
    </source>
</evidence>
<evidence type="ECO:0000256" key="1">
    <source>
        <dbReference type="SAM" id="MobiDB-lite"/>
    </source>
</evidence>